<dbReference type="SMART" id="SM00421">
    <property type="entry name" value="HTH_LUXR"/>
    <property type="match status" value="1"/>
</dbReference>
<dbReference type="SUPFAM" id="SSF46894">
    <property type="entry name" value="C-terminal effector domain of the bipartite response regulators"/>
    <property type="match status" value="1"/>
</dbReference>
<sequence length="217" mass="23006">MIRTMIVDDDRLVRLALADILDDTPGITVAAEAADGAEALELARAHRIDVALMDVRMPRVDGIEATRRLRALPDPPQVVVLTTFDLDQYVYDALAAGASGFLLKDTEPDEIARAVRVVAAGQAMLHPHAARRLIDRYHDTARPSGRAARVRVARLTPRETEVLALLAGGASNAGIAAALGMRESTAKAHVSRILAALEVGNRVQAALCARDAGIGAG</sequence>
<organism evidence="5 6">
    <name type="scientific">Streptomyces mobaraensis (strain ATCC 29032 / DSM 40847 / JCM 4168 / NBRC 13819 / NCIMB 11159 / IPCR 16-22)</name>
    <dbReference type="NCBI Taxonomy" id="1223523"/>
    <lineage>
        <taxon>Bacteria</taxon>
        <taxon>Bacillati</taxon>
        <taxon>Actinomycetota</taxon>
        <taxon>Actinomycetes</taxon>
        <taxon>Kitasatosporales</taxon>
        <taxon>Streptomycetaceae</taxon>
        <taxon>Streptomyces</taxon>
    </lineage>
</organism>
<accession>M3A6U9</accession>
<dbReference type="GO" id="GO:0006355">
    <property type="term" value="P:regulation of DNA-templated transcription"/>
    <property type="evidence" value="ECO:0007669"/>
    <property type="project" value="InterPro"/>
</dbReference>
<keyword evidence="4" id="KW-0804">Transcription</keyword>
<evidence type="ECO:0000313" key="5">
    <source>
        <dbReference type="EMBL" id="EMF00874.1"/>
    </source>
</evidence>
<dbReference type="GO" id="GO:0000160">
    <property type="term" value="P:phosphorelay signal transduction system"/>
    <property type="evidence" value="ECO:0007669"/>
    <property type="project" value="InterPro"/>
</dbReference>
<dbReference type="RefSeq" id="WP_004942158.1">
    <property type="nucleotide sequence ID" value="NZ_AORZ01000019.1"/>
</dbReference>
<dbReference type="InterPro" id="IPR039420">
    <property type="entry name" value="WalR-like"/>
</dbReference>
<dbReference type="SUPFAM" id="SSF52172">
    <property type="entry name" value="CheY-like"/>
    <property type="match status" value="1"/>
</dbReference>
<dbReference type="Gene3D" id="3.40.50.2300">
    <property type="match status" value="1"/>
</dbReference>
<keyword evidence="3" id="KW-0238">DNA-binding</keyword>
<keyword evidence="1" id="KW-0597">Phosphoprotein</keyword>
<evidence type="ECO:0000256" key="4">
    <source>
        <dbReference type="ARBA" id="ARBA00023163"/>
    </source>
</evidence>
<dbReference type="Proteomes" id="UP000011740">
    <property type="component" value="Unassembled WGS sequence"/>
</dbReference>
<evidence type="ECO:0000313" key="6">
    <source>
        <dbReference type="Proteomes" id="UP000011740"/>
    </source>
</evidence>
<dbReference type="PROSITE" id="PS50110">
    <property type="entry name" value="RESPONSE_REGULATORY"/>
    <property type="match status" value="1"/>
</dbReference>
<evidence type="ECO:0000256" key="1">
    <source>
        <dbReference type="ARBA" id="ARBA00022553"/>
    </source>
</evidence>
<dbReference type="Pfam" id="PF00072">
    <property type="entry name" value="Response_reg"/>
    <property type="match status" value="1"/>
</dbReference>
<dbReference type="CDD" id="cd06170">
    <property type="entry name" value="LuxR_C_like"/>
    <property type="match status" value="1"/>
</dbReference>
<gene>
    <name evidence="5" type="ORF">H340_09026</name>
</gene>
<dbReference type="InterPro" id="IPR016032">
    <property type="entry name" value="Sig_transdc_resp-reg_C-effctor"/>
</dbReference>
<dbReference type="CDD" id="cd17535">
    <property type="entry name" value="REC_NarL-like"/>
    <property type="match status" value="1"/>
</dbReference>
<dbReference type="PANTHER" id="PTHR43214:SF24">
    <property type="entry name" value="TRANSCRIPTIONAL REGULATORY PROTEIN NARL-RELATED"/>
    <property type="match status" value="1"/>
</dbReference>
<dbReference type="InterPro" id="IPR000792">
    <property type="entry name" value="Tscrpt_reg_LuxR_C"/>
</dbReference>
<dbReference type="PATRIC" id="fig|1223523.3.peg.1849"/>
<dbReference type="PROSITE" id="PS50043">
    <property type="entry name" value="HTH_LUXR_2"/>
    <property type="match status" value="1"/>
</dbReference>
<protein>
    <submittedName>
        <fullName evidence="5">LuxR family two component transcriptional regulator</fullName>
    </submittedName>
</protein>
<name>M3A6U9_STRM1</name>
<dbReference type="InterPro" id="IPR058245">
    <property type="entry name" value="NreC/VraR/RcsB-like_REC"/>
</dbReference>
<dbReference type="SMART" id="SM00448">
    <property type="entry name" value="REC"/>
    <property type="match status" value="1"/>
</dbReference>
<dbReference type="InterPro" id="IPR001789">
    <property type="entry name" value="Sig_transdc_resp-reg_receiver"/>
</dbReference>
<dbReference type="PRINTS" id="PR00038">
    <property type="entry name" value="HTHLUXR"/>
</dbReference>
<dbReference type="eggNOG" id="COG2197">
    <property type="taxonomic scope" value="Bacteria"/>
</dbReference>
<dbReference type="AlphaFoldDB" id="M3A6U9"/>
<evidence type="ECO:0000256" key="3">
    <source>
        <dbReference type="ARBA" id="ARBA00023125"/>
    </source>
</evidence>
<dbReference type="GO" id="GO:0003677">
    <property type="term" value="F:DNA binding"/>
    <property type="evidence" value="ECO:0007669"/>
    <property type="project" value="UniProtKB-KW"/>
</dbReference>
<comment type="caution">
    <text evidence="5">The sequence shown here is derived from an EMBL/GenBank/DDBJ whole genome shotgun (WGS) entry which is preliminary data.</text>
</comment>
<reference evidence="5 6" key="1">
    <citation type="journal article" date="2013" name="Genome Announc.">
        <title>Whole-Genome Shotgun Assembly and Analysis of the Genome of Streptomyces mobaraensis DSM 40847, a Strain for Industrial Production of Microbial Transglutaminase.</title>
        <authorList>
            <person name="Yang H."/>
            <person name="He T."/>
            <person name="Wu W."/>
            <person name="Zhu W."/>
            <person name="Lu B."/>
            <person name="Sun W."/>
        </authorList>
    </citation>
    <scope>NUCLEOTIDE SEQUENCE [LARGE SCALE GENOMIC DNA]</scope>
    <source>
        <strain evidence="5 6">DSM 40847</strain>
    </source>
</reference>
<dbReference type="STRING" id="1223523.H340_09026"/>
<evidence type="ECO:0000256" key="2">
    <source>
        <dbReference type="ARBA" id="ARBA00023015"/>
    </source>
</evidence>
<dbReference type="Pfam" id="PF00196">
    <property type="entry name" value="GerE"/>
    <property type="match status" value="1"/>
</dbReference>
<keyword evidence="2" id="KW-0805">Transcription regulation</keyword>
<dbReference type="InterPro" id="IPR011006">
    <property type="entry name" value="CheY-like_superfamily"/>
</dbReference>
<proteinExistence type="predicted"/>
<dbReference type="PANTHER" id="PTHR43214">
    <property type="entry name" value="TWO-COMPONENT RESPONSE REGULATOR"/>
    <property type="match status" value="1"/>
</dbReference>
<dbReference type="EMBL" id="AORZ01000019">
    <property type="protein sequence ID" value="EMF00874.1"/>
    <property type="molecule type" value="Genomic_DNA"/>
</dbReference>